<dbReference type="GO" id="GO:0008831">
    <property type="term" value="F:dTDP-4-dehydrorhamnose reductase activity"/>
    <property type="evidence" value="ECO:0007669"/>
    <property type="project" value="UniProtKB-EC"/>
</dbReference>
<dbReference type="SUPFAM" id="SSF51735">
    <property type="entry name" value="NAD(P)-binding Rossmann-fold domains"/>
    <property type="match status" value="1"/>
</dbReference>
<dbReference type="InterPro" id="IPR036291">
    <property type="entry name" value="NAD(P)-bd_dom_sf"/>
</dbReference>
<evidence type="ECO:0000313" key="4">
    <source>
        <dbReference type="EMBL" id="OGF27073.1"/>
    </source>
</evidence>
<dbReference type="Proteomes" id="UP000178367">
    <property type="component" value="Unassembled WGS sequence"/>
</dbReference>
<dbReference type="PANTHER" id="PTHR10491:SF4">
    <property type="entry name" value="METHIONINE ADENOSYLTRANSFERASE 2 SUBUNIT BETA"/>
    <property type="match status" value="1"/>
</dbReference>
<dbReference type="NCBIfam" id="TIGR01214">
    <property type="entry name" value="rmlD"/>
    <property type="match status" value="1"/>
</dbReference>
<dbReference type="EC" id="1.1.1.133" evidence="2"/>
<comment type="caution">
    <text evidence="4">The sequence shown here is derived from an EMBL/GenBank/DDBJ whole genome shotgun (WGS) entry which is preliminary data.</text>
</comment>
<protein>
    <recommendedName>
        <fullName evidence="2">dTDP-4-dehydrorhamnose reductase</fullName>
        <ecNumber evidence="2">1.1.1.133</ecNumber>
    </recommendedName>
</protein>
<gene>
    <name evidence="4" type="ORF">A2227_04260</name>
</gene>
<evidence type="ECO:0000259" key="3">
    <source>
        <dbReference type="Pfam" id="PF04321"/>
    </source>
</evidence>
<dbReference type="Pfam" id="PF04321">
    <property type="entry name" value="RmlD_sub_bind"/>
    <property type="match status" value="1"/>
</dbReference>
<dbReference type="InterPro" id="IPR005913">
    <property type="entry name" value="dTDP_dehydrorham_reduct"/>
</dbReference>
<dbReference type="STRING" id="1797994.A2227_04260"/>
<dbReference type="AlphaFoldDB" id="A0A1F5SKT5"/>
<reference evidence="4 5" key="1">
    <citation type="journal article" date="2016" name="Nat. Commun.">
        <title>Thousands of microbial genomes shed light on interconnected biogeochemical processes in an aquifer system.</title>
        <authorList>
            <person name="Anantharaman K."/>
            <person name="Brown C.T."/>
            <person name="Hug L.A."/>
            <person name="Sharon I."/>
            <person name="Castelle C.J."/>
            <person name="Probst A.J."/>
            <person name="Thomas B.C."/>
            <person name="Singh A."/>
            <person name="Wilkins M.J."/>
            <person name="Karaoz U."/>
            <person name="Brodie E.L."/>
            <person name="Williams K.H."/>
            <person name="Hubbard S.S."/>
            <person name="Banfield J.F."/>
        </authorList>
    </citation>
    <scope>NUCLEOTIDE SEQUENCE [LARGE SCALE GENOMIC DNA]</scope>
</reference>
<comment type="similarity">
    <text evidence="1 2">Belongs to the dTDP-4-dehydrorhamnose reductase family.</text>
</comment>
<dbReference type="UniPathway" id="UPA00124"/>
<dbReference type="Gene3D" id="3.90.25.10">
    <property type="entry name" value="UDP-galactose 4-epimerase, domain 1"/>
    <property type="match status" value="1"/>
</dbReference>
<evidence type="ECO:0000256" key="2">
    <source>
        <dbReference type="RuleBase" id="RU364082"/>
    </source>
</evidence>
<organism evidence="4 5">
    <name type="scientific">Candidatus Falkowbacteria bacterium RIFOXYA2_FULL_47_19</name>
    <dbReference type="NCBI Taxonomy" id="1797994"/>
    <lineage>
        <taxon>Bacteria</taxon>
        <taxon>Candidatus Falkowiibacteriota</taxon>
    </lineage>
</organism>
<evidence type="ECO:0000313" key="5">
    <source>
        <dbReference type="Proteomes" id="UP000178367"/>
    </source>
</evidence>
<accession>A0A1F5SKT5</accession>
<sequence>MLIPFGQNDKILILGARGNLGGQLARVLGNQYRLLLWDRGEVDITDKEDLAEKIREHKPHIIINAAAYNAVDKCENDKQEFALAQRLNGEAVGYIADAALAVGAKLVHYSTDYVFGGWSYRENGGMMDKIKKQGGFREDDEVSPVNRYAETKRAGEEEIIKRGKNGLKYYLIRTSWLFGPQGESDLAKPSFFDTMLKLSETRESLDAVDEEVSCFTYSPDLARATKELIEGEREYGIYHIINSDPVSWYGAAKELFSLAGKKIRLNPVASDKFPRPARRPKYSVLKNTKLKPLRPYKKALEEYLKNNQL</sequence>
<evidence type="ECO:0000256" key="1">
    <source>
        <dbReference type="ARBA" id="ARBA00010944"/>
    </source>
</evidence>
<dbReference type="CDD" id="cd05254">
    <property type="entry name" value="dTDP_HR_like_SDR_e"/>
    <property type="match status" value="1"/>
</dbReference>
<comment type="function">
    <text evidence="2">Catalyzes the reduction of dTDP-6-deoxy-L-lyxo-4-hexulose to yield dTDP-L-rhamnose.</text>
</comment>
<name>A0A1F5SKT5_9BACT</name>
<dbReference type="GO" id="GO:0005829">
    <property type="term" value="C:cytosol"/>
    <property type="evidence" value="ECO:0007669"/>
    <property type="project" value="TreeGrafter"/>
</dbReference>
<comment type="pathway">
    <text evidence="2">Carbohydrate biosynthesis; dTDP-L-rhamnose biosynthesis.</text>
</comment>
<keyword evidence="2" id="KW-0560">Oxidoreductase</keyword>
<proteinExistence type="inferred from homology"/>
<dbReference type="InterPro" id="IPR029903">
    <property type="entry name" value="RmlD-like-bd"/>
</dbReference>
<dbReference type="EMBL" id="MFGB01000010">
    <property type="protein sequence ID" value="OGF27073.1"/>
    <property type="molecule type" value="Genomic_DNA"/>
</dbReference>
<keyword evidence="2" id="KW-0521">NADP</keyword>
<feature type="domain" description="RmlD-like substrate binding" evidence="3">
    <location>
        <begin position="10"/>
        <end position="306"/>
    </location>
</feature>
<dbReference type="GO" id="GO:0019305">
    <property type="term" value="P:dTDP-rhamnose biosynthetic process"/>
    <property type="evidence" value="ECO:0007669"/>
    <property type="project" value="UniProtKB-UniPathway"/>
</dbReference>
<dbReference type="Gene3D" id="3.40.50.720">
    <property type="entry name" value="NAD(P)-binding Rossmann-like Domain"/>
    <property type="match status" value="1"/>
</dbReference>
<dbReference type="PANTHER" id="PTHR10491">
    <property type="entry name" value="DTDP-4-DEHYDRORHAMNOSE REDUCTASE"/>
    <property type="match status" value="1"/>
</dbReference>